<keyword evidence="1" id="KW-0597">Phosphoprotein</keyword>
<dbReference type="Gene3D" id="2.40.50.1020">
    <property type="entry name" value="LytTr DNA-binding domain"/>
    <property type="match status" value="1"/>
</dbReference>
<dbReference type="InterPro" id="IPR001789">
    <property type="entry name" value="Sig_transdc_resp-reg_receiver"/>
</dbReference>
<dbReference type="Proteomes" id="UP000248198">
    <property type="component" value="Unassembled WGS sequence"/>
</dbReference>
<dbReference type="RefSeq" id="WP_110832616.1">
    <property type="nucleotide sequence ID" value="NZ_QKLU01000005.1"/>
</dbReference>
<reference evidence="4 5" key="1">
    <citation type="submission" date="2018-06" db="EMBL/GenBank/DDBJ databases">
        <title>Genomic Encyclopedia of Archaeal and Bacterial Type Strains, Phase II (KMG-II): from individual species to whole genera.</title>
        <authorList>
            <person name="Goeker M."/>
        </authorList>
    </citation>
    <scope>NUCLEOTIDE SEQUENCE [LARGE SCALE GENOMIC DNA]</scope>
    <source>
        <strain evidence="4 5">DSM 27372</strain>
    </source>
</reference>
<evidence type="ECO:0000256" key="1">
    <source>
        <dbReference type="PROSITE-ProRule" id="PRU00169"/>
    </source>
</evidence>
<evidence type="ECO:0000259" key="3">
    <source>
        <dbReference type="PROSITE" id="PS50930"/>
    </source>
</evidence>
<comment type="caution">
    <text evidence="4">The sequence shown here is derived from an EMBL/GenBank/DDBJ whole genome shotgun (WGS) entry which is preliminary data.</text>
</comment>
<organism evidence="4 5">
    <name type="scientific">Pedobacter nutrimenti</name>
    <dbReference type="NCBI Taxonomy" id="1241337"/>
    <lineage>
        <taxon>Bacteria</taxon>
        <taxon>Pseudomonadati</taxon>
        <taxon>Bacteroidota</taxon>
        <taxon>Sphingobacteriia</taxon>
        <taxon>Sphingobacteriales</taxon>
        <taxon>Sphingobacteriaceae</taxon>
        <taxon>Pedobacter</taxon>
    </lineage>
</organism>
<feature type="modified residue" description="4-aspartylphosphate" evidence="1">
    <location>
        <position position="55"/>
    </location>
</feature>
<gene>
    <name evidence="4" type="ORF">B0O44_105199</name>
</gene>
<dbReference type="GO" id="GO:0000156">
    <property type="term" value="F:phosphorelay response regulator activity"/>
    <property type="evidence" value="ECO:0007669"/>
    <property type="project" value="InterPro"/>
</dbReference>
<keyword evidence="5" id="KW-1185">Reference proteome</keyword>
<dbReference type="SMART" id="SM00850">
    <property type="entry name" value="LytTR"/>
    <property type="match status" value="1"/>
</dbReference>
<dbReference type="InterPro" id="IPR046947">
    <property type="entry name" value="LytR-like"/>
</dbReference>
<dbReference type="GO" id="GO:0003677">
    <property type="term" value="F:DNA binding"/>
    <property type="evidence" value="ECO:0007669"/>
    <property type="project" value="InterPro"/>
</dbReference>
<dbReference type="Gene3D" id="3.40.50.2300">
    <property type="match status" value="1"/>
</dbReference>
<dbReference type="PANTHER" id="PTHR37299:SF1">
    <property type="entry name" value="STAGE 0 SPORULATION PROTEIN A HOMOLOG"/>
    <property type="match status" value="1"/>
</dbReference>
<evidence type="ECO:0000313" key="5">
    <source>
        <dbReference type="Proteomes" id="UP000248198"/>
    </source>
</evidence>
<dbReference type="EMBL" id="QKLU01000005">
    <property type="protein sequence ID" value="PYF72828.1"/>
    <property type="molecule type" value="Genomic_DNA"/>
</dbReference>
<dbReference type="SMART" id="SM00448">
    <property type="entry name" value="REC"/>
    <property type="match status" value="1"/>
</dbReference>
<dbReference type="OrthoDB" id="9787344at2"/>
<dbReference type="PROSITE" id="PS50110">
    <property type="entry name" value="RESPONSE_REGULATORY"/>
    <property type="match status" value="1"/>
</dbReference>
<dbReference type="InterPro" id="IPR011006">
    <property type="entry name" value="CheY-like_superfamily"/>
</dbReference>
<feature type="domain" description="HTH LytTR-type" evidence="3">
    <location>
        <begin position="136"/>
        <end position="206"/>
    </location>
</feature>
<dbReference type="InterPro" id="IPR007492">
    <property type="entry name" value="LytTR_DNA-bd_dom"/>
</dbReference>
<evidence type="ECO:0000259" key="2">
    <source>
        <dbReference type="PROSITE" id="PS50110"/>
    </source>
</evidence>
<dbReference type="SUPFAM" id="SSF52172">
    <property type="entry name" value="CheY-like"/>
    <property type="match status" value="1"/>
</dbReference>
<feature type="domain" description="Response regulatory" evidence="2">
    <location>
        <begin position="4"/>
        <end position="115"/>
    </location>
</feature>
<dbReference type="Pfam" id="PF04397">
    <property type="entry name" value="LytTR"/>
    <property type="match status" value="1"/>
</dbReference>
<dbReference type="PANTHER" id="PTHR37299">
    <property type="entry name" value="TRANSCRIPTIONAL REGULATOR-RELATED"/>
    <property type="match status" value="1"/>
</dbReference>
<protein>
    <submittedName>
        <fullName evidence="4">LytTR family two component transcriptional regulator</fullName>
    </submittedName>
</protein>
<proteinExistence type="predicted"/>
<evidence type="ECO:0000313" key="4">
    <source>
        <dbReference type="EMBL" id="PYF72828.1"/>
    </source>
</evidence>
<accession>A0A318UQ34</accession>
<dbReference type="AlphaFoldDB" id="A0A318UQ34"/>
<sequence length="236" mass="27764">MKLSCIIIDDEPNAVDLLELLIHQSSEWVLKAKCYDALEAMNFLKKQAVDFIFLDINMPHLSGMELAALLPKETKIVFTTAYSEYAADSYAFQTIDYLLKPITLKRFLSAMQKIENHFQPVKIHLPRIEQNSSDYFFVRSGKTFHKILMRDILYVEGEREYIKLVSTDARLLIYRRLKEVEVQLPPPFIRVHNSFIVNTERLDKVEDNHIYIAEKRIPVSNKFRNQFMQMINGRLF</sequence>
<dbReference type="PROSITE" id="PS50930">
    <property type="entry name" value="HTH_LYTTR"/>
    <property type="match status" value="1"/>
</dbReference>
<dbReference type="Pfam" id="PF00072">
    <property type="entry name" value="Response_reg"/>
    <property type="match status" value="1"/>
</dbReference>
<name>A0A318UQ34_9SPHI</name>